<dbReference type="Pfam" id="PF00625">
    <property type="entry name" value="Guanylate_kin"/>
    <property type="match status" value="1"/>
</dbReference>
<accession>A0A1A6C1A3</accession>
<evidence type="ECO:0000256" key="1">
    <source>
        <dbReference type="ARBA" id="ARBA00004496"/>
    </source>
</evidence>
<evidence type="ECO:0000256" key="11">
    <source>
        <dbReference type="HAMAP-Rule" id="MF_00328"/>
    </source>
</evidence>
<keyword evidence="14" id="KW-1185">Reference proteome</keyword>
<feature type="binding site" evidence="11">
    <location>
        <begin position="11"/>
        <end position="18"/>
    </location>
    <ligand>
        <name>ATP</name>
        <dbReference type="ChEBI" id="CHEBI:30616"/>
    </ligand>
</feature>
<comment type="caution">
    <text evidence="13">The sequence shown here is derived from an EMBL/GenBank/DDBJ whole genome shotgun (WGS) entry which is preliminary data.</text>
</comment>
<evidence type="ECO:0000256" key="7">
    <source>
        <dbReference type="ARBA" id="ARBA00022741"/>
    </source>
</evidence>
<keyword evidence="9 11" id="KW-0067">ATP-binding</keyword>
<reference evidence="13 14" key="1">
    <citation type="journal article" date="2014" name="Genome Announc.">
        <title>Draft Genome Sequence of the Iron-Oxidizing, Acidophilic, and Halotolerant 'Thiobacillus prosperus' Type Strain DSM 5130.</title>
        <authorList>
            <person name="Ossandon F.J."/>
            <person name="Cardenas J.P."/>
            <person name="Corbett M."/>
            <person name="Quatrini R."/>
            <person name="Holmes D.S."/>
            <person name="Watkin E."/>
        </authorList>
    </citation>
    <scope>NUCLEOTIDE SEQUENCE [LARGE SCALE GENOMIC DNA]</scope>
    <source>
        <strain evidence="13 14">DSM 5130</strain>
    </source>
</reference>
<dbReference type="NCBIfam" id="TIGR03263">
    <property type="entry name" value="guanyl_kin"/>
    <property type="match status" value="1"/>
</dbReference>
<dbReference type="Proteomes" id="UP000029273">
    <property type="component" value="Unassembled WGS sequence"/>
</dbReference>
<dbReference type="CDD" id="cd00071">
    <property type="entry name" value="GMPK"/>
    <property type="match status" value="1"/>
</dbReference>
<dbReference type="STRING" id="160660.BJI67_15225"/>
<dbReference type="FunFam" id="3.40.50.300:FF:000084">
    <property type="entry name" value="Guanylate kinase"/>
    <property type="match status" value="1"/>
</dbReference>
<evidence type="ECO:0000313" key="14">
    <source>
        <dbReference type="Proteomes" id="UP000029273"/>
    </source>
</evidence>
<name>A0A1A6C1A3_9GAMM</name>
<dbReference type="SUPFAM" id="SSF52540">
    <property type="entry name" value="P-loop containing nucleoside triphosphate hydrolases"/>
    <property type="match status" value="1"/>
</dbReference>
<dbReference type="InterPro" id="IPR020590">
    <property type="entry name" value="Guanylate_kinase_CS"/>
</dbReference>
<dbReference type="PROSITE" id="PS50052">
    <property type="entry name" value="GUANYLATE_KINASE_2"/>
    <property type="match status" value="1"/>
</dbReference>
<dbReference type="GO" id="GO:0005829">
    <property type="term" value="C:cytosol"/>
    <property type="evidence" value="ECO:0007669"/>
    <property type="project" value="TreeGrafter"/>
</dbReference>
<evidence type="ECO:0000256" key="2">
    <source>
        <dbReference type="ARBA" id="ARBA00005790"/>
    </source>
</evidence>
<dbReference type="PANTHER" id="PTHR23117:SF13">
    <property type="entry name" value="GUANYLATE KINASE"/>
    <property type="match status" value="1"/>
</dbReference>
<dbReference type="Gene3D" id="3.40.50.300">
    <property type="entry name" value="P-loop containing nucleotide triphosphate hydrolases"/>
    <property type="match status" value="1"/>
</dbReference>
<feature type="domain" description="Guanylate kinase-like" evidence="12">
    <location>
        <begin position="4"/>
        <end position="182"/>
    </location>
</feature>
<organism evidence="13 14">
    <name type="scientific">Acidihalobacter prosperus</name>
    <dbReference type="NCBI Taxonomy" id="160660"/>
    <lineage>
        <taxon>Bacteria</taxon>
        <taxon>Pseudomonadati</taxon>
        <taxon>Pseudomonadota</taxon>
        <taxon>Gammaproteobacteria</taxon>
        <taxon>Chromatiales</taxon>
        <taxon>Ectothiorhodospiraceae</taxon>
        <taxon>Acidihalobacter</taxon>
    </lineage>
</organism>
<gene>
    <name evidence="11" type="primary">gmk</name>
    <name evidence="13" type="ORF">Thpro_022579</name>
</gene>
<evidence type="ECO:0000256" key="8">
    <source>
        <dbReference type="ARBA" id="ARBA00022777"/>
    </source>
</evidence>
<evidence type="ECO:0000256" key="5">
    <source>
        <dbReference type="ARBA" id="ARBA00022490"/>
    </source>
</evidence>
<sequence>MSLGTLYIISAPSGAGKTSLVKALVARVDTISISVSHTTRKPRTGEQDGHDYHFIDERAFLGMIEDAAFLEHARVFDHYYGTAIASVQAQLAEGQDVILEIDWQGAQQVRRQLPGCQSIFILPPSRDELEARLRARAQDSDEVIERRMRDAVREISHYGEYDYLVVNDDFETALGELITIFGANRLRLPARGQRLRTLISDLLV</sequence>
<dbReference type="GO" id="GO:0005524">
    <property type="term" value="F:ATP binding"/>
    <property type="evidence" value="ECO:0007669"/>
    <property type="project" value="UniProtKB-UniRule"/>
</dbReference>
<keyword evidence="7 11" id="KW-0547">Nucleotide-binding</keyword>
<dbReference type="PANTHER" id="PTHR23117">
    <property type="entry name" value="GUANYLATE KINASE-RELATED"/>
    <property type="match status" value="1"/>
</dbReference>
<keyword evidence="5 11" id="KW-0963">Cytoplasm</keyword>
<dbReference type="AlphaFoldDB" id="A0A1A6C1A3"/>
<dbReference type="GO" id="GO:0004385">
    <property type="term" value="F:GMP kinase activity"/>
    <property type="evidence" value="ECO:0007669"/>
    <property type="project" value="UniProtKB-UniRule"/>
</dbReference>
<keyword evidence="8 11" id="KW-0418">Kinase</keyword>
<dbReference type="EC" id="2.7.4.8" evidence="3 11"/>
<comment type="subcellular location">
    <subcellularLocation>
        <location evidence="1 11">Cytoplasm</location>
    </subcellularLocation>
</comment>
<protein>
    <recommendedName>
        <fullName evidence="4 11">Guanylate kinase</fullName>
        <ecNumber evidence="3 11">2.7.4.8</ecNumber>
    </recommendedName>
    <alternativeName>
        <fullName evidence="10 11">GMP kinase</fullName>
    </alternativeName>
</protein>
<dbReference type="EMBL" id="JQSG02000006">
    <property type="protein sequence ID" value="OBS08329.1"/>
    <property type="molecule type" value="Genomic_DNA"/>
</dbReference>
<evidence type="ECO:0000256" key="4">
    <source>
        <dbReference type="ARBA" id="ARBA00016296"/>
    </source>
</evidence>
<dbReference type="FunFam" id="3.30.63.10:FF:000002">
    <property type="entry name" value="Guanylate kinase 1"/>
    <property type="match status" value="1"/>
</dbReference>
<dbReference type="HAMAP" id="MF_00328">
    <property type="entry name" value="Guanylate_kinase"/>
    <property type="match status" value="1"/>
</dbReference>
<dbReference type="PROSITE" id="PS00856">
    <property type="entry name" value="GUANYLATE_KINASE_1"/>
    <property type="match status" value="1"/>
</dbReference>
<comment type="similarity">
    <text evidence="2 11">Belongs to the guanylate kinase family.</text>
</comment>
<evidence type="ECO:0000313" key="13">
    <source>
        <dbReference type="EMBL" id="OBS08329.1"/>
    </source>
</evidence>
<dbReference type="InterPro" id="IPR008144">
    <property type="entry name" value="Guanylate_kin-like_dom"/>
</dbReference>
<dbReference type="RefSeq" id="WP_038092702.1">
    <property type="nucleotide sequence ID" value="NZ_JQSG02000006.1"/>
</dbReference>
<dbReference type="Gene3D" id="3.30.63.10">
    <property type="entry name" value="Guanylate Kinase phosphate binding domain"/>
    <property type="match status" value="1"/>
</dbReference>
<evidence type="ECO:0000256" key="6">
    <source>
        <dbReference type="ARBA" id="ARBA00022679"/>
    </source>
</evidence>
<proteinExistence type="inferred from homology"/>
<dbReference type="InterPro" id="IPR027417">
    <property type="entry name" value="P-loop_NTPase"/>
</dbReference>
<comment type="catalytic activity">
    <reaction evidence="11">
        <text>GMP + ATP = GDP + ADP</text>
        <dbReference type="Rhea" id="RHEA:20780"/>
        <dbReference type="ChEBI" id="CHEBI:30616"/>
        <dbReference type="ChEBI" id="CHEBI:58115"/>
        <dbReference type="ChEBI" id="CHEBI:58189"/>
        <dbReference type="ChEBI" id="CHEBI:456216"/>
        <dbReference type="EC" id="2.7.4.8"/>
    </reaction>
</comment>
<dbReference type="OrthoDB" id="9808150at2"/>
<evidence type="ECO:0000256" key="9">
    <source>
        <dbReference type="ARBA" id="ARBA00022840"/>
    </source>
</evidence>
<evidence type="ECO:0000256" key="10">
    <source>
        <dbReference type="ARBA" id="ARBA00030128"/>
    </source>
</evidence>
<keyword evidence="6 11" id="KW-0808">Transferase</keyword>
<dbReference type="InterPro" id="IPR008145">
    <property type="entry name" value="GK/Ca_channel_bsu"/>
</dbReference>
<evidence type="ECO:0000259" key="12">
    <source>
        <dbReference type="PROSITE" id="PS50052"/>
    </source>
</evidence>
<dbReference type="SMART" id="SM00072">
    <property type="entry name" value="GuKc"/>
    <property type="match status" value="1"/>
</dbReference>
<comment type="function">
    <text evidence="11">Essential for recycling GMP and indirectly, cGMP.</text>
</comment>
<evidence type="ECO:0000256" key="3">
    <source>
        <dbReference type="ARBA" id="ARBA00012961"/>
    </source>
</evidence>
<dbReference type="InterPro" id="IPR017665">
    <property type="entry name" value="Guanylate_kinase"/>
</dbReference>